<dbReference type="SUPFAM" id="SSF58104">
    <property type="entry name" value="Methyl-accepting chemotaxis protein (MCP) signaling domain"/>
    <property type="match status" value="1"/>
</dbReference>
<keyword evidence="1 2" id="KW-0807">Transducer</keyword>
<evidence type="ECO:0000313" key="6">
    <source>
        <dbReference type="EMBL" id="MCQ1528977.1"/>
    </source>
</evidence>
<evidence type="ECO:0000256" key="2">
    <source>
        <dbReference type="PROSITE-ProRule" id="PRU00284"/>
    </source>
</evidence>
<evidence type="ECO:0000256" key="4">
    <source>
        <dbReference type="SAM" id="Phobius"/>
    </source>
</evidence>
<organism evidence="6 7">
    <name type="scientific">Lutispora saccharofermentans</name>
    <dbReference type="NCBI Taxonomy" id="3024236"/>
    <lineage>
        <taxon>Bacteria</taxon>
        <taxon>Bacillati</taxon>
        <taxon>Bacillota</taxon>
        <taxon>Clostridia</taxon>
        <taxon>Lutisporales</taxon>
        <taxon>Lutisporaceae</taxon>
        <taxon>Lutispora</taxon>
    </lineage>
</organism>
<keyword evidence="4" id="KW-1133">Transmembrane helix</keyword>
<dbReference type="Gene3D" id="3.30.450.20">
    <property type="entry name" value="PAS domain"/>
    <property type="match status" value="1"/>
</dbReference>
<feature type="domain" description="Methyl-accepting transducer" evidence="5">
    <location>
        <begin position="116"/>
        <end position="373"/>
    </location>
</feature>
<evidence type="ECO:0000256" key="3">
    <source>
        <dbReference type="SAM" id="Coils"/>
    </source>
</evidence>
<dbReference type="PANTHER" id="PTHR32089:SF112">
    <property type="entry name" value="LYSOZYME-LIKE PROTEIN-RELATED"/>
    <property type="match status" value="1"/>
</dbReference>
<dbReference type="Gene3D" id="1.10.287.950">
    <property type="entry name" value="Methyl-accepting chemotaxis protein"/>
    <property type="match status" value="1"/>
</dbReference>
<keyword evidence="3" id="KW-0175">Coiled coil</keyword>
<sequence length="532" mass="58530">MTGLWLGYILFSIILGVLAIIMRDNLILLSVFVAALVAMKIIFIYVISNGAKRMHDNLGKIVSGQLNINIKKSNIKVINRIGDKFNEYLDKIRNLTGQYVNLSEKTTKESQTMKSQAEGLRVTSGEIASTVQNISEAVNNQAQSTVSVKESVETFSYGVNDIYENARESLNAAKNSKTVVDESFETFREAFKKMEEVKEYNDKVLKDITELNDSIRQVSVITEAVEAIASQTHLLALNASIEAARAGEAGRGFAVVAGEVSKLADDSSGSAKKIKTLIESITKEIQGLSTSIKVETEVIENNVAYAVKALKKSEDINKAVEKNMDAAEAIVNLTEKQKAKINEITHAVEVINDATQQNAAVVEEITASTQEQLSIIETMYDSIVNLSDAIEHSNSIIGNFMQGFVITDAMKVKVETVKKMLIETSKVDRLLQMDEDKGNELLAGRGKDLDYVELVALVDKNGVIKFASPEVPKEQRDCSARVFFQRAMAGETYVSKEYISILTNHYNITISIPLYEGGTVQGVLLADINLNE</sequence>
<dbReference type="InterPro" id="IPR004089">
    <property type="entry name" value="MCPsignal_dom"/>
</dbReference>
<dbReference type="InterPro" id="IPR029151">
    <property type="entry name" value="Sensor-like_sf"/>
</dbReference>
<keyword evidence="7" id="KW-1185">Reference proteome</keyword>
<dbReference type="CDD" id="cd12914">
    <property type="entry name" value="PDC1_DGC_like"/>
    <property type="match status" value="1"/>
</dbReference>
<reference evidence="6 7" key="1">
    <citation type="submission" date="2021-10" db="EMBL/GenBank/DDBJ databases">
        <title>Lutispora strain m25 sp. nov., a thermophilic, non-spore-forming bacterium isolated from a lab-scale methanogenic bioreactor digesting anaerobic sludge.</title>
        <authorList>
            <person name="El Houari A."/>
            <person name="Mcdonald J."/>
        </authorList>
    </citation>
    <scope>NUCLEOTIDE SEQUENCE [LARGE SCALE GENOMIC DNA]</scope>
    <source>
        <strain evidence="7">m25</strain>
    </source>
</reference>
<dbReference type="Pfam" id="PF00015">
    <property type="entry name" value="MCPsignal"/>
    <property type="match status" value="1"/>
</dbReference>
<protein>
    <submittedName>
        <fullName evidence="6">Methyl-accepting chemotaxis protein</fullName>
    </submittedName>
</protein>
<keyword evidence="4" id="KW-0472">Membrane</keyword>
<keyword evidence="4" id="KW-0812">Transmembrane</keyword>
<proteinExistence type="predicted"/>
<dbReference type="PANTHER" id="PTHR32089">
    <property type="entry name" value="METHYL-ACCEPTING CHEMOTAXIS PROTEIN MCPB"/>
    <property type="match status" value="1"/>
</dbReference>
<feature type="transmembrane region" description="Helical" evidence="4">
    <location>
        <begin position="5"/>
        <end position="21"/>
    </location>
</feature>
<gene>
    <name evidence="6" type="ORF">LJD61_05380</name>
</gene>
<accession>A0ABT1NCI5</accession>
<comment type="caution">
    <text evidence="6">The sequence shown here is derived from an EMBL/GenBank/DDBJ whole genome shotgun (WGS) entry which is preliminary data.</text>
</comment>
<dbReference type="Proteomes" id="UP001651880">
    <property type="component" value="Unassembled WGS sequence"/>
</dbReference>
<name>A0ABT1NCI5_9FIRM</name>
<dbReference type="RefSeq" id="WP_255226498.1">
    <property type="nucleotide sequence ID" value="NZ_JAJEKE010000003.1"/>
</dbReference>
<dbReference type="SUPFAM" id="SSF103190">
    <property type="entry name" value="Sensory domain-like"/>
    <property type="match status" value="1"/>
</dbReference>
<feature type="coiled-coil region" evidence="3">
    <location>
        <begin position="310"/>
        <end position="337"/>
    </location>
</feature>
<dbReference type="PROSITE" id="PS50111">
    <property type="entry name" value="CHEMOTAXIS_TRANSDUC_2"/>
    <property type="match status" value="1"/>
</dbReference>
<evidence type="ECO:0000313" key="7">
    <source>
        <dbReference type="Proteomes" id="UP001651880"/>
    </source>
</evidence>
<evidence type="ECO:0000256" key="1">
    <source>
        <dbReference type="ARBA" id="ARBA00023224"/>
    </source>
</evidence>
<dbReference type="EMBL" id="JAJEKE010000003">
    <property type="protein sequence ID" value="MCQ1528977.1"/>
    <property type="molecule type" value="Genomic_DNA"/>
</dbReference>
<feature type="transmembrane region" description="Helical" evidence="4">
    <location>
        <begin position="27"/>
        <end position="47"/>
    </location>
</feature>
<evidence type="ECO:0000259" key="5">
    <source>
        <dbReference type="PROSITE" id="PS50111"/>
    </source>
</evidence>
<dbReference type="SMART" id="SM00283">
    <property type="entry name" value="MA"/>
    <property type="match status" value="1"/>
</dbReference>